<protein>
    <submittedName>
        <fullName evidence="2">Uncharacterized protein</fullName>
    </submittedName>
</protein>
<proteinExistence type="predicted"/>
<sequence>MRVIHHMAGRGLSGDDATFVTSGEMSKVTEDRPLREEGLLAGSEARSPSRGLRRAKLPENEHVTIEILSFGSGL</sequence>
<organism evidence="2 3">
    <name type="scientific">Bradyrhizobium brasilense</name>
    <dbReference type="NCBI Taxonomy" id="1419277"/>
    <lineage>
        <taxon>Bacteria</taxon>
        <taxon>Pseudomonadati</taxon>
        <taxon>Pseudomonadota</taxon>
        <taxon>Alphaproteobacteria</taxon>
        <taxon>Hyphomicrobiales</taxon>
        <taxon>Nitrobacteraceae</taxon>
        <taxon>Bradyrhizobium</taxon>
    </lineage>
</organism>
<evidence type="ECO:0000256" key="1">
    <source>
        <dbReference type="SAM" id="MobiDB-lite"/>
    </source>
</evidence>
<feature type="region of interest" description="Disordered" evidence="1">
    <location>
        <begin position="24"/>
        <end position="54"/>
    </location>
</feature>
<dbReference type="Proteomes" id="UP001221546">
    <property type="component" value="Chromosome"/>
</dbReference>
<dbReference type="EMBL" id="CP121646">
    <property type="protein sequence ID" value="WFU62814.1"/>
    <property type="molecule type" value="Genomic_DNA"/>
</dbReference>
<accession>A0ABY8JB72</accession>
<evidence type="ECO:0000313" key="2">
    <source>
        <dbReference type="EMBL" id="WFU62814.1"/>
    </source>
</evidence>
<feature type="compositionally biased region" description="Basic and acidic residues" evidence="1">
    <location>
        <begin position="27"/>
        <end position="38"/>
    </location>
</feature>
<evidence type="ECO:0000313" key="3">
    <source>
        <dbReference type="Proteomes" id="UP001221546"/>
    </source>
</evidence>
<gene>
    <name evidence="2" type="ORF">QA636_36155</name>
</gene>
<reference evidence="2 3" key="1">
    <citation type="submission" date="2023-04" db="EMBL/GenBank/DDBJ databases">
        <title>Australian commercial rhizobial inoculants.</title>
        <authorList>
            <person name="Kohlmeier M.G."/>
            <person name="O'Hara G.W."/>
            <person name="Colombi E."/>
            <person name="Ramsay J.P."/>
            <person name="Terpolilli J."/>
        </authorList>
    </citation>
    <scope>NUCLEOTIDE SEQUENCE [LARGE SCALE GENOMIC DNA]</scope>
    <source>
        <strain evidence="2 3">CB627</strain>
    </source>
</reference>
<keyword evidence="3" id="KW-1185">Reference proteome</keyword>
<dbReference type="RefSeq" id="WP_310879761.1">
    <property type="nucleotide sequence ID" value="NZ_CP121646.1"/>
</dbReference>
<name>A0ABY8JB72_9BRAD</name>